<name>A0ABR9P998_9ACTN</name>
<evidence type="ECO:0000259" key="5">
    <source>
        <dbReference type="PROSITE" id="PS50893"/>
    </source>
</evidence>
<evidence type="ECO:0000313" key="6">
    <source>
        <dbReference type="EMBL" id="MBE3000419.1"/>
    </source>
</evidence>
<organism evidence="6 7">
    <name type="scientific">Nocardiopsis coralli</name>
    <dbReference type="NCBI Taxonomy" id="2772213"/>
    <lineage>
        <taxon>Bacteria</taxon>
        <taxon>Bacillati</taxon>
        <taxon>Actinomycetota</taxon>
        <taxon>Actinomycetes</taxon>
        <taxon>Streptosporangiales</taxon>
        <taxon>Nocardiopsidaceae</taxon>
        <taxon>Nocardiopsis</taxon>
    </lineage>
</organism>
<dbReference type="InterPro" id="IPR017871">
    <property type="entry name" value="ABC_transporter-like_CS"/>
</dbReference>
<dbReference type="GO" id="GO:0005524">
    <property type="term" value="F:ATP binding"/>
    <property type="evidence" value="ECO:0007669"/>
    <property type="project" value="UniProtKB-KW"/>
</dbReference>
<dbReference type="PANTHER" id="PTHR42734:SF6">
    <property type="entry name" value="MOLYBDATE IMPORT ATP-BINDING PROTEIN MOLC"/>
    <property type="match status" value="1"/>
</dbReference>
<protein>
    <submittedName>
        <fullName evidence="6">ABC transporter ATP-binding protein</fullName>
    </submittedName>
</protein>
<dbReference type="Proteomes" id="UP000806528">
    <property type="component" value="Unassembled WGS sequence"/>
</dbReference>
<evidence type="ECO:0000256" key="4">
    <source>
        <dbReference type="ARBA" id="ARBA00022840"/>
    </source>
</evidence>
<keyword evidence="7" id="KW-1185">Reference proteome</keyword>
<evidence type="ECO:0000256" key="3">
    <source>
        <dbReference type="ARBA" id="ARBA00022741"/>
    </source>
</evidence>
<proteinExistence type="inferred from homology"/>
<dbReference type="PANTHER" id="PTHR42734">
    <property type="entry name" value="METAL TRANSPORT SYSTEM ATP-BINDING PROTEIN TM_0124-RELATED"/>
    <property type="match status" value="1"/>
</dbReference>
<keyword evidence="2" id="KW-0813">Transport</keyword>
<accession>A0ABR9P998</accession>
<gene>
    <name evidence="6" type="ORF">IDM40_17175</name>
</gene>
<dbReference type="EMBL" id="JADBGI010000014">
    <property type="protein sequence ID" value="MBE3000419.1"/>
    <property type="molecule type" value="Genomic_DNA"/>
</dbReference>
<keyword evidence="4 6" id="KW-0067">ATP-binding</keyword>
<dbReference type="InterPro" id="IPR003439">
    <property type="entry name" value="ABC_transporter-like_ATP-bd"/>
</dbReference>
<feature type="domain" description="ABC transporter" evidence="5">
    <location>
        <begin position="2"/>
        <end position="225"/>
    </location>
</feature>
<dbReference type="InterPro" id="IPR050153">
    <property type="entry name" value="Metal_Ion_Import_ABC"/>
</dbReference>
<dbReference type="InterPro" id="IPR003593">
    <property type="entry name" value="AAA+_ATPase"/>
</dbReference>
<dbReference type="Gene3D" id="3.40.50.300">
    <property type="entry name" value="P-loop containing nucleotide triphosphate hydrolases"/>
    <property type="match status" value="1"/>
</dbReference>
<dbReference type="Pfam" id="PF00005">
    <property type="entry name" value="ABC_tran"/>
    <property type="match status" value="1"/>
</dbReference>
<dbReference type="SUPFAM" id="SSF52540">
    <property type="entry name" value="P-loop containing nucleoside triphosphate hydrolases"/>
    <property type="match status" value="1"/>
</dbReference>
<reference evidence="6 7" key="1">
    <citation type="submission" date="2020-09" db="EMBL/GenBank/DDBJ databases">
        <title>Diversity and distribution of actinomycetes associated with coral in the coast of Hainan.</title>
        <authorList>
            <person name="Li F."/>
        </authorList>
    </citation>
    <scope>NUCLEOTIDE SEQUENCE [LARGE SCALE GENOMIC DNA]</scope>
    <source>
        <strain evidence="6 7">HNM0947</strain>
    </source>
</reference>
<dbReference type="PROSITE" id="PS00211">
    <property type="entry name" value="ABC_TRANSPORTER_1"/>
    <property type="match status" value="1"/>
</dbReference>
<evidence type="ECO:0000313" key="7">
    <source>
        <dbReference type="Proteomes" id="UP000806528"/>
    </source>
</evidence>
<dbReference type="SMART" id="SM00382">
    <property type="entry name" value="AAA"/>
    <property type="match status" value="1"/>
</dbReference>
<dbReference type="PROSITE" id="PS50893">
    <property type="entry name" value="ABC_TRANSPORTER_2"/>
    <property type="match status" value="1"/>
</dbReference>
<dbReference type="RefSeq" id="WP_193123019.1">
    <property type="nucleotide sequence ID" value="NZ_JADBGI010000014.1"/>
</dbReference>
<sequence length="246" mass="26444">MIEAHGIGFHHPGGDWLFRGLTLTVPPGAVTCVMGPNGRGKTTLMRCLSGLLAPKEGFVVREEHVAHVPQASPSTFAFSVLDMVLMGRARSIGTFSRPRASDVRAARSALRRVGTLELAERPFTELSGGQRQLVLVARALCSGHRTLMLDEPASALDVRNQGALLRVSRELADEGYAVLMNTHHPDHAAWLADRAVLMHTDRVETGSAAELITGPALTELFALPVSTHTVPEGRGERVLVAPHYGS</sequence>
<comment type="caution">
    <text evidence="6">The sequence shown here is derived from an EMBL/GenBank/DDBJ whole genome shotgun (WGS) entry which is preliminary data.</text>
</comment>
<comment type="similarity">
    <text evidence="1">Belongs to the ABC transporter superfamily.</text>
</comment>
<evidence type="ECO:0000256" key="1">
    <source>
        <dbReference type="ARBA" id="ARBA00005417"/>
    </source>
</evidence>
<keyword evidence="3" id="KW-0547">Nucleotide-binding</keyword>
<dbReference type="InterPro" id="IPR027417">
    <property type="entry name" value="P-loop_NTPase"/>
</dbReference>
<evidence type="ECO:0000256" key="2">
    <source>
        <dbReference type="ARBA" id="ARBA00022448"/>
    </source>
</evidence>